<comment type="similarity">
    <text evidence="5">Belongs to the DEAD box helicase family.</text>
</comment>
<keyword evidence="3 5" id="KW-0067">ATP-binding</keyword>
<keyword evidence="10" id="KW-1185">Reference proteome</keyword>
<dbReference type="GO" id="GO:0003723">
    <property type="term" value="F:RNA binding"/>
    <property type="evidence" value="ECO:0007669"/>
    <property type="project" value="UniProtKB-UniRule"/>
</dbReference>
<name>A0A0C9T3J5_PLICR</name>
<dbReference type="GO" id="GO:0003724">
    <property type="term" value="F:RNA helicase activity"/>
    <property type="evidence" value="ECO:0007669"/>
    <property type="project" value="UniProtKB-EC"/>
</dbReference>
<accession>A0A0C9T3J5</accession>
<dbReference type="Pfam" id="PF00271">
    <property type="entry name" value="Helicase_C"/>
    <property type="match status" value="1"/>
</dbReference>
<dbReference type="InterPro" id="IPR014001">
    <property type="entry name" value="Helicase_ATP-bd"/>
</dbReference>
<dbReference type="AlphaFoldDB" id="A0A0C9T3J5"/>
<dbReference type="InterPro" id="IPR001650">
    <property type="entry name" value="Helicase_C-like"/>
</dbReference>
<keyword evidence="4 5" id="KW-0694">RNA-binding</keyword>
<evidence type="ECO:0000256" key="2">
    <source>
        <dbReference type="ARBA" id="ARBA00022801"/>
    </source>
</evidence>
<feature type="compositionally biased region" description="Basic and acidic residues" evidence="6">
    <location>
        <begin position="240"/>
        <end position="258"/>
    </location>
</feature>
<keyword evidence="5" id="KW-0347">Helicase</keyword>
<evidence type="ECO:0000313" key="9">
    <source>
        <dbReference type="EMBL" id="KII83884.1"/>
    </source>
</evidence>
<evidence type="ECO:0000313" key="10">
    <source>
        <dbReference type="Proteomes" id="UP000053263"/>
    </source>
</evidence>
<dbReference type="PANTHER" id="PTHR24031">
    <property type="entry name" value="RNA HELICASE"/>
    <property type="match status" value="1"/>
</dbReference>
<dbReference type="SUPFAM" id="SSF52540">
    <property type="entry name" value="P-loop containing nucleoside triphosphate hydrolases"/>
    <property type="match status" value="1"/>
</dbReference>
<evidence type="ECO:0000259" key="8">
    <source>
        <dbReference type="PROSITE" id="PS51194"/>
    </source>
</evidence>
<reference evidence="9 10" key="1">
    <citation type="submission" date="2014-06" db="EMBL/GenBank/DDBJ databases">
        <title>Evolutionary Origins and Diversification of the Mycorrhizal Mutualists.</title>
        <authorList>
            <consortium name="DOE Joint Genome Institute"/>
            <consortium name="Mycorrhizal Genomics Consortium"/>
            <person name="Kohler A."/>
            <person name="Kuo A."/>
            <person name="Nagy L.G."/>
            <person name="Floudas D."/>
            <person name="Copeland A."/>
            <person name="Barry K.W."/>
            <person name="Cichocki N."/>
            <person name="Veneault-Fourrey C."/>
            <person name="LaButti K."/>
            <person name="Lindquist E.A."/>
            <person name="Lipzen A."/>
            <person name="Lundell T."/>
            <person name="Morin E."/>
            <person name="Murat C."/>
            <person name="Riley R."/>
            <person name="Ohm R."/>
            <person name="Sun H."/>
            <person name="Tunlid A."/>
            <person name="Henrissat B."/>
            <person name="Grigoriev I.V."/>
            <person name="Hibbett D.S."/>
            <person name="Martin F."/>
        </authorList>
    </citation>
    <scope>NUCLEOTIDE SEQUENCE [LARGE SCALE GENOMIC DNA]</scope>
    <source>
        <strain evidence="9 10">FD-325 SS-3</strain>
    </source>
</reference>
<evidence type="ECO:0000256" key="3">
    <source>
        <dbReference type="ARBA" id="ARBA00022840"/>
    </source>
</evidence>
<sequence>MHHVLKRFASNHPLERLDQGIEQSGHLKSTTLWDTSGILPQNFTSPPLLPGLLASVKDILGPDARPTSIQALSLKHLFHSTLGKWHEFLLASETGSGKSMAYLLPMLQNLKATEQAPRPPPQHAVNPRALVLAPTHELSRQLAGFAKALLHREKLRVLCASRANVPNSGGRASQMAAEQQLAGDGEGEFTVSAGGKSRPVDVLVGTPAKVLEMAKGRGWDWERKDKEKAEKEGRNIEDTWERDEKGRKIRSSDKERRPWVPGTPEMGLEGIEWVIVDEADVLFDPDFQESTRMLLADIASARGTPVPFDPADAILSKPSQPPTTAPEATPAFTYPFNLILTTATIPSSLASYLATHHPTLTRLASPRLHRLPTTLQTEYAHWTGGNRNADIERRIRRVWAEDATKSTGGRSRVLVFCNRSTKVEDLGHYLEEKGIANVALTSTGAARKRGSNHHLDGFLRTPLNAEAAEPKKEGSVKELPYVMITTSLLSRGLDFAPSIKHVFIMDEPRNMVDFLHRAGRSGRAGERGKVVIFGKMSGRGSDSTREVRKKVGALAA</sequence>
<feature type="domain" description="Helicase ATP-binding" evidence="7">
    <location>
        <begin position="79"/>
        <end position="363"/>
    </location>
</feature>
<dbReference type="Gene3D" id="3.40.50.300">
    <property type="entry name" value="P-loop containing nucleotide triphosphate hydrolases"/>
    <property type="match status" value="2"/>
</dbReference>
<organism evidence="9 10">
    <name type="scientific">Plicaturopsis crispa FD-325 SS-3</name>
    <dbReference type="NCBI Taxonomy" id="944288"/>
    <lineage>
        <taxon>Eukaryota</taxon>
        <taxon>Fungi</taxon>
        <taxon>Dikarya</taxon>
        <taxon>Basidiomycota</taxon>
        <taxon>Agaricomycotina</taxon>
        <taxon>Agaricomycetes</taxon>
        <taxon>Agaricomycetidae</taxon>
        <taxon>Amylocorticiales</taxon>
        <taxon>Amylocorticiaceae</taxon>
        <taxon>Plicatura</taxon>
        <taxon>Plicaturopsis crispa</taxon>
    </lineage>
</organism>
<dbReference type="PROSITE" id="PS51194">
    <property type="entry name" value="HELICASE_CTER"/>
    <property type="match status" value="1"/>
</dbReference>
<dbReference type="OrthoDB" id="10256233at2759"/>
<dbReference type="GO" id="GO:0005524">
    <property type="term" value="F:ATP binding"/>
    <property type="evidence" value="ECO:0007669"/>
    <property type="project" value="UniProtKB-UniRule"/>
</dbReference>
<evidence type="ECO:0000256" key="4">
    <source>
        <dbReference type="ARBA" id="ARBA00022884"/>
    </source>
</evidence>
<dbReference type="InterPro" id="IPR011545">
    <property type="entry name" value="DEAD/DEAH_box_helicase_dom"/>
</dbReference>
<comment type="function">
    <text evidence="5">RNA helicase.</text>
</comment>
<evidence type="ECO:0000256" key="5">
    <source>
        <dbReference type="RuleBase" id="RU365068"/>
    </source>
</evidence>
<dbReference type="EMBL" id="KN832573">
    <property type="protein sequence ID" value="KII83884.1"/>
    <property type="molecule type" value="Genomic_DNA"/>
</dbReference>
<dbReference type="HOGENOM" id="CLU_003041_18_1_1"/>
<proteinExistence type="inferred from homology"/>
<evidence type="ECO:0000256" key="1">
    <source>
        <dbReference type="ARBA" id="ARBA00022741"/>
    </source>
</evidence>
<dbReference type="GO" id="GO:0016787">
    <property type="term" value="F:hydrolase activity"/>
    <property type="evidence" value="ECO:0007669"/>
    <property type="project" value="UniProtKB-KW"/>
</dbReference>
<dbReference type="PROSITE" id="PS51192">
    <property type="entry name" value="HELICASE_ATP_BIND_1"/>
    <property type="match status" value="1"/>
</dbReference>
<evidence type="ECO:0000256" key="6">
    <source>
        <dbReference type="SAM" id="MobiDB-lite"/>
    </source>
</evidence>
<keyword evidence="2 5" id="KW-0378">Hydrolase</keyword>
<dbReference type="EC" id="3.6.4.13" evidence="5"/>
<feature type="region of interest" description="Disordered" evidence="6">
    <location>
        <begin position="240"/>
        <end position="263"/>
    </location>
</feature>
<gene>
    <name evidence="9" type="ORF">PLICRDRAFT_32615</name>
</gene>
<feature type="domain" description="Helicase C-terminal" evidence="8">
    <location>
        <begin position="390"/>
        <end position="556"/>
    </location>
</feature>
<dbReference type="SMART" id="SM00487">
    <property type="entry name" value="DEXDc"/>
    <property type="match status" value="1"/>
</dbReference>
<dbReference type="Pfam" id="PF00270">
    <property type="entry name" value="DEAD"/>
    <property type="match status" value="1"/>
</dbReference>
<dbReference type="SMART" id="SM00490">
    <property type="entry name" value="HELICc"/>
    <property type="match status" value="1"/>
</dbReference>
<evidence type="ECO:0000259" key="7">
    <source>
        <dbReference type="PROSITE" id="PS51192"/>
    </source>
</evidence>
<protein>
    <recommendedName>
        <fullName evidence="5">ATP-dependent RNA helicase</fullName>
        <ecNumber evidence="5">3.6.4.13</ecNumber>
    </recommendedName>
</protein>
<dbReference type="CDD" id="cd18787">
    <property type="entry name" value="SF2_C_DEAD"/>
    <property type="match status" value="1"/>
</dbReference>
<dbReference type="Proteomes" id="UP000053263">
    <property type="component" value="Unassembled WGS sequence"/>
</dbReference>
<dbReference type="InterPro" id="IPR027417">
    <property type="entry name" value="P-loop_NTPase"/>
</dbReference>
<comment type="catalytic activity">
    <reaction evidence="5">
        <text>ATP + H2O = ADP + phosphate + H(+)</text>
        <dbReference type="Rhea" id="RHEA:13065"/>
        <dbReference type="ChEBI" id="CHEBI:15377"/>
        <dbReference type="ChEBI" id="CHEBI:15378"/>
        <dbReference type="ChEBI" id="CHEBI:30616"/>
        <dbReference type="ChEBI" id="CHEBI:43474"/>
        <dbReference type="ChEBI" id="CHEBI:456216"/>
        <dbReference type="EC" id="3.6.4.13"/>
    </reaction>
</comment>
<comment type="domain">
    <text evidence="5">The Q motif is unique to and characteristic of the DEAD box family of RNA helicases and controls ATP binding and hydrolysis.</text>
</comment>
<keyword evidence="1 5" id="KW-0547">Nucleotide-binding</keyword>